<dbReference type="PROSITE" id="PS50113">
    <property type="entry name" value="PAC"/>
    <property type="match status" value="1"/>
</dbReference>
<keyword evidence="6" id="KW-1185">Reference proteome</keyword>
<dbReference type="Pfam" id="PF13426">
    <property type="entry name" value="PAS_9"/>
    <property type="match status" value="2"/>
</dbReference>
<dbReference type="PROSITE" id="PS50883">
    <property type="entry name" value="EAL"/>
    <property type="match status" value="1"/>
</dbReference>
<dbReference type="AlphaFoldDB" id="A0A2P8H945"/>
<sequence length="694" mass="78679">MKAANDVHRILINPDAPLFTSLFHEHQDGLILLDANHQITASNNAFTNMTGFKTEDLKTYPDIFDYFHLQDEAGTFRRALDRAKNQYPSSHQFSFKRKNLSEEKLHISLLPVPEQAYTVLQLQNTEASAETFQKMKEFDAHFQALFHENIDAVYAMDLDGYYYAINQACADLTGYTIEDVKGFSYQDLVLNEDLPHTREHFLRTAQGESQSYETRIYHKDGRLLNIKVLNMPVREAKDGHVLGVYGIAKDVTDEKLEKQRRHLLAFYDPETHLPNRRLFLDHAYEAWEQAVKKGDFLSFLCINIDGFEHTSATLSQLQRQQLLYQIGQRLAAVIPEEGELAKWDGNQYFALITSFSYEQEAGRQATDMLHTFEEAFLLPDDTWVSVSATIGISTFDGQSETTVEELIEHALDAMVASKKQEINCYGFYHTHTDESRSRRLQLGHDMYRSLKNHDFYVLFQPIMNPDTEKITAVEALLRWKHPELGIVSPGEFIPIAEGLGAILPLGEWVLQQACSFGADWINAECEPVRISVNVSIKQLLEGQVFVNKVRSILKYTNFPPELLQLEITETALLAKEGSIQVVLQNLSALGVQIAIDDFGTGYSSLSHLKSFPVHTLKIDRSFIHDIDVDDCSRAIAASLTGLARQLKIDVVAEGIETKMQADILTNLGCEGLQGFYFSYPSSAEQLKKQLSEGK</sequence>
<reference evidence="5 6" key="1">
    <citation type="submission" date="2018-03" db="EMBL/GenBank/DDBJ databases">
        <title>Genomic Encyclopedia of Type Strains, Phase III (KMG-III): the genomes of soil and plant-associated and newly described type strains.</title>
        <authorList>
            <person name="Whitman W."/>
        </authorList>
    </citation>
    <scope>NUCLEOTIDE SEQUENCE [LARGE SCALE GENOMIC DNA]</scope>
    <source>
        <strain evidence="5 6">CGMCC 1.07653</strain>
    </source>
</reference>
<dbReference type="Proteomes" id="UP000242310">
    <property type="component" value="Unassembled WGS sequence"/>
</dbReference>
<dbReference type="CDD" id="cd01948">
    <property type="entry name" value="EAL"/>
    <property type="match status" value="1"/>
</dbReference>
<dbReference type="PANTHER" id="PTHR44757">
    <property type="entry name" value="DIGUANYLATE CYCLASE DGCP"/>
    <property type="match status" value="1"/>
</dbReference>
<dbReference type="Gene3D" id="3.30.70.270">
    <property type="match status" value="1"/>
</dbReference>
<evidence type="ECO:0000313" key="5">
    <source>
        <dbReference type="EMBL" id="PSL42724.1"/>
    </source>
</evidence>
<feature type="domain" description="PAS" evidence="1">
    <location>
        <begin position="15"/>
        <end position="87"/>
    </location>
</feature>
<dbReference type="InterPro" id="IPR000160">
    <property type="entry name" value="GGDEF_dom"/>
</dbReference>
<dbReference type="Pfam" id="PF00990">
    <property type="entry name" value="GGDEF"/>
    <property type="match status" value="1"/>
</dbReference>
<dbReference type="Gene3D" id="3.20.20.450">
    <property type="entry name" value="EAL domain"/>
    <property type="match status" value="1"/>
</dbReference>
<feature type="domain" description="PAC" evidence="2">
    <location>
        <begin position="210"/>
        <end position="263"/>
    </location>
</feature>
<dbReference type="CDD" id="cd00130">
    <property type="entry name" value="PAS"/>
    <property type="match status" value="2"/>
</dbReference>
<dbReference type="PANTHER" id="PTHR44757:SF2">
    <property type="entry name" value="BIOFILM ARCHITECTURE MAINTENANCE PROTEIN MBAA"/>
    <property type="match status" value="1"/>
</dbReference>
<dbReference type="SMART" id="SM00267">
    <property type="entry name" value="GGDEF"/>
    <property type="match status" value="1"/>
</dbReference>
<dbReference type="NCBIfam" id="TIGR00254">
    <property type="entry name" value="GGDEF"/>
    <property type="match status" value="1"/>
</dbReference>
<dbReference type="PROSITE" id="PS50112">
    <property type="entry name" value="PAS"/>
    <property type="match status" value="2"/>
</dbReference>
<gene>
    <name evidence="5" type="ORF">B0H94_11310</name>
</gene>
<dbReference type="RefSeq" id="WP_106589540.1">
    <property type="nucleotide sequence ID" value="NZ_PYAV01000013.1"/>
</dbReference>
<dbReference type="SUPFAM" id="SSF55073">
    <property type="entry name" value="Nucleotide cyclase"/>
    <property type="match status" value="1"/>
</dbReference>
<dbReference type="NCBIfam" id="TIGR00229">
    <property type="entry name" value="sensory_box"/>
    <property type="match status" value="2"/>
</dbReference>
<dbReference type="CDD" id="cd01949">
    <property type="entry name" value="GGDEF"/>
    <property type="match status" value="1"/>
</dbReference>
<dbReference type="Pfam" id="PF00563">
    <property type="entry name" value="EAL"/>
    <property type="match status" value="1"/>
</dbReference>
<dbReference type="SUPFAM" id="SSF55785">
    <property type="entry name" value="PYP-like sensor domain (PAS domain)"/>
    <property type="match status" value="2"/>
</dbReference>
<dbReference type="OrthoDB" id="9759607at2"/>
<evidence type="ECO:0000259" key="4">
    <source>
        <dbReference type="PROSITE" id="PS50887"/>
    </source>
</evidence>
<dbReference type="InterPro" id="IPR035965">
    <property type="entry name" value="PAS-like_dom_sf"/>
</dbReference>
<evidence type="ECO:0000259" key="3">
    <source>
        <dbReference type="PROSITE" id="PS50883"/>
    </source>
</evidence>
<dbReference type="SMART" id="SM00086">
    <property type="entry name" value="PAC"/>
    <property type="match status" value="1"/>
</dbReference>
<dbReference type="SMART" id="SM00052">
    <property type="entry name" value="EAL"/>
    <property type="match status" value="1"/>
</dbReference>
<feature type="domain" description="PAS" evidence="1">
    <location>
        <begin position="138"/>
        <end position="208"/>
    </location>
</feature>
<feature type="domain" description="EAL" evidence="3">
    <location>
        <begin position="439"/>
        <end position="694"/>
    </location>
</feature>
<dbReference type="InterPro" id="IPR043128">
    <property type="entry name" value="Rev_trsase/Diguanyl_cyclase"/>
</dbReference>
<dbReference type="PROSITE" id="PS50887">
    <property type="entry name" value="GGDEF"/>
    <property type="match status" value="1"/>
</dbReference>
<proteinExistence type="predicted"/>
<dbReference type="InterPro" id="IPR000700">
    <property type="entry name" value="PAS-assoc_C"/>
</dbReference>
<dbReference type="InterPro" id="IPR000014">
    <property type="entry name" value="PAS"/>
</dbReference>
<dbReference type="InterPro" id="IPR035919">
    <property type="entry name" value="EAL_sf"/>
</dbReference>
<organism evidence="5 6">
    <name type="scientific">Salsuginibacillus halophilus</name>
    <dbReference type="NCBI Taxonomy" id="517424"/>
    <lineage>
        <taxon>Bacteria</taxon>
        <taxon>Bacillati</taxon>
        <taxon>Bacillota</taxon>
        <taxon>Bacilli</taxon>
        <taxon>Bacillales</taxon>
        <taxon>Bacillaceae</taxon>
        <taxon>Salsuginibacillus</taxon>
    </lineage>
</organism>
<dbReference type="SMART" id="SM00091">
    <property type="entry name" value="PAS"/>
    <property type="match status" value="2"/>
</dbReference>
<evidence type="ECO:0000313" key="6">
    <source>
        <dbReference type="Proteomes" id="UP000242310"/>
    </source>
</evidence>
<evidence type="ECO:0000259" key="1">
    <source>
        <dbReference type="PROSITE" id="PS50112"/>
    </source>
</evidence>
<comment type="caution">
    <text evidence="5">The sequence shown here is derived from an EMBL/GenBank/DDBJ whole genome shotgun (WGS) entry which is preliminary data.</text>
</comment>
<dbReference type="InterPro" id="IPR001633">
    <property type="entry name" value="EAL_dom"/>
</dbReference>
<protein>
    <submittedName>
        <fullName evidence="5">PAS domain S-box-containing protein/diguanylate cyclase (GGDEF)-like protein</fullName>
    </submittedName>
</protein>
<dbReference type="InterPro" id="IPR001610">
    <property type="entry name" value="PAC"/>
</dbReference>
<dbReference type="SUPFAM" id="SSF141868">
    <property type="entry name" value="EAL domain-like"/>
    <property type="match status" value="1"/>
</dbReference>
<dbReference type="EMBL" id="PYAV01000013">
    <property type="protein sequence ID" value="PSL42724.1"/>
    <property type="molecule type" value="Genomic_DNA"/>
</dbReference>
<name>A0A2P8H945_9BACI</name>
<dbReference type="Gene3D" id="3.30.450.20">
    <property type="entry name" value="PAS domain"/>
    <property type="match status" value="2"/>
</dbReference>
<evidence type="ECO:0000259" key="2">
    <source>
        <dbReference type="PROSITE" id="PS50113"/>
    </source>
</evidence>
<accession>A0A2P8H945</accession>
<dbReference type="InterPro" id="IPR029787">
    <property type="entry name" value="Nucleotide_cyclase"/>
</dbReference>
<dbReference type="InterPro" id="IPR052155">
    <property type="entry name" value="Biofilm_reg_signaling"/>
</dbReference>
<feature type="domain" description="GGDEF" evidence="4">
    <location>
        <begin position="295"/>
        <end position="430"/>
    </location>
</feature>